<accession>A0A2N9M830</accession>
<evidence type="ECO:0000313" key="2">
    <source>
        <dbReference type="Proteomes" id="UP000239735"/>
    </source>
</evidence>
<protein>
    <submittedName>
        <fullName evidence="1">Uncharacterized protein</fullName>
    </submittedName>
</protein>
<dbReference type="SUPFAM" id="SSF57938">
    <property type="entry name" value="DnaJ/Hsp40 cysteine-rich domain"/>
    <property type="match status" value="1"/>
</dbReference>
<reference evidence="2" key="1">
    <citation type="submission" date="2018-02" db="EMBL/GenBank/DDBJ databases">
        <authorList>
            <person name="Hausmann B."/>
        </authorList>
    </citation>
    <scope>NUCLEOTIDE SEQUENCE [LARGE SCALE GENOMIC DNA]</scope>
    <source>
        <strain evidence="2">Peat soil MAG SbA5</strain>
    </source>
</reference>
<proteinExistence type="predicted"/>
<dbReference type="AlphaFoldDB" id="A0A2N9M830"/>
<name>A0A2N9M830_9BACT</name>
<gene>
    <name evidence="1" type="ORF">SBA5_890014</name>
</gene>
<organism evidence="1 2">
    <name type="scientific">Candidatus Sulfuritelmatomonas gaucii</name>
    <dbReference type="NCBI Taxonomy" id="2043161"/>
    <lineage>
        <taxon>Bacteria</taxon>
        <taxon>Pseudomonadati</taxon>
        <taxon>Acidobacteriota</taxon>
        <taxon>Terriglobia</taxon>
        <taxon>Terriglobales</taxon>
        <taxon>Acidobacteriaceae</taxon>
        <taxon>Candidatus Sulfuritelmatomonas</taxon>
    </lineage>
</organism>
<dbReference type="EMBL" id="OKRB01000151">
    <property type="protein sequence ID" value="SPE31567.1"/>
    <property type="molecule type" value="Genomic_DNA"/>
</dbReference>
<sequence>MNTKTLNTVEDGQDLACISRELDNIRDGLKLLGLKQCSCCRKYFICPDGKNLLNAGQLVCYRCLSRWWEQRSPKISIEERNTVELQLLRWLLTYHGARVVRRLSQMPATEDIELKIAVGCERCNGRGQSGTTKCQNCDGRGCEWVVVVKPKLRVHHT</sequence>
<dbReference type="Proteomes" id="UP000239735">
    <property type="component" value="Unassembled WGS sequence"/>
</dbReference>
<dbReference type="InterPro" id="IPR036410">
    <property type="entry name" value="HSP_DnaJ_Cys-rich_dom_sf"/>
</dbReference>
<evidence type="ECO:0000313" key="1">
    <source>
        <dbReference type="EMBL" id="SPE31567.1"/>
    </source>
</evidence>